<name>A0AAN1PZF2_9LACO</name>
<dbReference type="KEGG" id="larg:LPA65_03110"/>
<evidence type="ECO:0000313" key="1">
    <source>
        <dbReference type="EMBL" id="AYJ34824.1"/>
    </source>
</evidence>
<protein>
    <submittedName>
        <fullName evidence="1">Uncharacterized protein</fullName>
    </submittedName>
</protein>
<evidence type="ECO:0000313" key="2">
    <source>
        <dbReference type="Proteomes" id="UP000281644"/>
    </source>
</evidence>
<accession>A0AAN1PZF2</accession>
<reference evidence="1 2" key="1">
    <citation type="submission" date="2018-10" db="EMBL/GenBank/DDBJ databases">
        <title>Genome sequencing of Lactobacillus species.</title>
        <authorList>
            <person name="Baek C."/>
            <person name="Yi H."/>
        </authorList>
    </citation>
    <scope>NUCLEOTIDE SEQUENCE [LARGE SCALE GENOMIC DNA]</scope>
    <source>
        <strain evidence="1 2">DSM 16365</strain>
    </source>
</reference>
<organism evidence="1 2">
    <name type="scientific">Lactiplantibacillus argentoratensis</name>
    <dbReference type="NCBI Taxonomy" id="271881"/>
    <lineage>
        <taxon>Bacteria</taxon>
        <taxon>Bacillati</taxon>
        <taxon>Bacillota</taxon>
        <taxon>Bacilli</taxon>
        <taxon>Lactobacillales</taxon>
        <taxon>Lactobacillaceae</taxon>
        <taxon>Lactiplantibacillus</taxon>
    </lineage>
</organism>
<sequence>MKSWLAFSMVLAAFFVEMAELSLGAFEKHLTKVSATIYTEHILLKSERRNYAKISNANDDVLPML</sequence>
<gene>
    <name evidence="1" type="ORF">LPA65_03110</name>
</gene>
<dbReference type="Proteomes" id="UP000281644">
    <property type="component" value="Chromosome"/>
</dbReference>
<dbReference type="AlphaFoldDB" id="A0AAN1PZF2"/>
<proteinExistence type="predicted"/>
<dbReference type="EMBL" id="CP032751">
    <property type="protein sequence ID" value="AYJ34824.1"/>
    <property type="molecule type" value="Genomic_DNA"/>
</dbReference>
<dbReference type="RefSeq" id="WP_054399046.1">
    <property type="nucleotide sequence ID" value="NZ_CP032751.1"/>
</dbReference>